<dbReference type="PANTHER" id="PTHR21301">
    <property type="entry name" value="REVERSE TRANSCRIPTASE"/>
    <property type="match status" value="1"/>
</dbReference>
<dbReference type="Pfam" id="PF26215">
    <property type="entry name" value="HTH_animal"/>
    <property type="match status" value="1"/>
</dbReference>
<dbReference type="Proteomes" id="UP001176940">
    <property type="component" value="Unassembled WGS sequence"/>
</dbReference>
<accession>A0ABN9L9V0</accession>
<keyword evidence="3" id="KW-1185">Reference proteome</keyword>
<gene>
    <name evidence="2" type="ORF">RIMI_LOCUS6943987</name>
</gene>
<feature type="domain" description="Helix-turn-helix" evidence="1">
    <location>
        <begin position="1"/>
        <end position="45"/>
    </location>
</feature>
<evidence type="ECO:0000313" key="3">
    <source>
        <dbReference type="Proteomes" id="UP001176940"/>
    </source>
</evidence>
<sequence>MKNSIPKSQIQRVERIISDSALKEQRVNEIKSKFHDRGYPPQTLNISQNTIDRNDISPRYRIPFVHQYHPAEYRIHRTIPQHWHILKTAYPMVEEFKYPFLLCFKKPRNIRDIVVRADIGPSRSPPIQQFIRNPRMGTFPCLNCNQCNNILKGDCIQHPHTGKCYSINKFFTCNSNFVIYLIKCPCGL</sequence>
<dbReference type="EMBL" id="CAUEEQ010012845">
    <property type="protein sequence ID" value="CAJ0936754.1"/>
    <property type="molecule type" value="Genomic_DNA"/>
</dbReference>
<comment type="caution">
    <text evidence="2">The sequence shown here is derived from an EMBL/GenBank/DDBJ whole genome shotgun (WGS) entry which is preliminary data.</text>
</comment>
<protein>
    <recommendedName>
        <fullName evidence="1">Helix-turn-helix domain-containing protein</fullName>
    </recommendedName>
</protein>
<reference evidence="2" key="1">
    <citation type="submission" date="2023-07" db="EMBL/GenBank/DDBJ databases">
        <authorList>
            <person name="Stuckert A."/>
        </authorList>
    </citation>
    <scope>NUCLEOTIDE SEQUENCE</scope>
</reference>
<evidence type="ECO:0000259" key="1">
    <source>
        <dbReference type="Pfam" id="PF26215"/>
    </source>
</evidence>
<evidence type="ECO:0000313" key="2">
    <source>
        <dbReference type="EMBL" id="CAJ0936754.1"/>
    </source>
</evidence>
<proteinExistence type="predicted"/>
<dbReference type="InterPro" id="IPR058912">
    <property type="entry name" value="HTH_animal"/>
</dbReference>
<dbReference type="PANTHER" id="PTHR21301:SF12">
    <property type="match status" value="1"/>
</dbReference>
<name>A0ABN9L9V0_9NEOB</name>
<feature type="non-terminal residue" evidence="2">
    <location>
        <position position="188"/>
    </location>
</feature>
<organism evidence="2 3">
    <name type="scientific">Ranitomeya imitator</name>
    <name type="common">mimic poison frog</name>
    <dbReference type="NCBI Taxonomy" id="111125"/>
    <lineage>
        <taxon>Eukaryota</taxon>
        <taxon>Metazoa</taxon>
        <taxon>Chordata</taxon>
        <taxon>Craniata</taxon>
        <taxon>Vertebrata</taxon>
        <taxon>Euteleostomi</taxon>
        <taxon>Amphibia</taxon>
        <taxon>Batrachia</taxon>
        <taxon>Anura</taxon>
        <taxon>Neobatrachia</taxon>
        <taxon>Hyloidea</taxon>
        <taxon>Dendrobatidae</taxon>
        <taxon>Dendrobatinae</taxon>
        <taxon>Ranitomeya</taxon>
    </lineage>
</organism>